<dbReference type="Proteomes" id="UP001595914">
    <property type="component" value="Unassembled WGS sequence"/>
</dbReference>
<evidence type="ECO:0000256" key="2">
    <source>
        <dbReference type="ARBA" id="ARBA00023136"/>
    </source>
</evidence>
<feature type="transmembrane region" description="Helical" evidence="3">
    <location>
        <begin position="25"/>
        <end position="47"/>
    </location>
</feature>
<dbReference type="PANTHER" id="PTHR37042">
    <property type="entry name" value="OUTER MEMBRANE PROTEIN RV1973"/>
    <property type="match status" value="1"/>
</dbReference>
<name>A0ABV9FWT2_9NOCA</name>
<comment type="caution">
    <text evidence="4">The sequence shown here is derived from an EMBL/GenBank/DDBJ whole genome shotgun (WGS) entry which is preliminary data.</text>
</comment>
<sequence>MGQTQGQAEPDRAAAPGHHGGRVRVIVTALLVLTCLVLASLSGVMLWQHHSATQRQAEREEILRAARDGAIAVSTVDHAHAEDDVQRVLAASTGQFRDDFEERSQGYLEVVKRAQVSTTGQEAEAGIESQDGDTSTVLVQLTSKVSNSAGAQDQARTLRLRVTMEKVGDRFKMSGLEFVA</sequence>
<dbReference type="PANTHER" id="PTHR37042:SF4">
    <property type="entry name" value="OUTER MEMBRANE PROTEIN RV1973"/>
    <property type="match status" value="1"/>
</dbReference>
<keyword evidence="3" id="KW-1133">Transmembrane helix</keyword>
<dbReference type="EMBL" id="JBHSFO010000009">
    <property type="protein sequence ID" value="MFC4605011.1"/>
    <property type="molecule type" value="Genomic_DNA"/>
</dbReference>
<evidence type="ECO:0000313" key="4">
    <source>
        <dbReference type="EMBL" id="MFC4605011.1"/>
    </source>
</evidence>
<accession>A0ABV9FWT2</accession>
<evidence type="ECO:0000256" key="1">
    <source>
        <dbReference type="ARBA" id="ARBA00004370"/>
    </source>
</evidence>
<gene>
    <name evidence="4" type="ORF">ACFO6S_15030</name>
</gene>
<proteinExistence type="predicted"/>
<keyword evidence="5" id="KW-1185">Reference proteome</keyword>
<reference evidence="5" key="1">
    <citation type="journal article" date="2019" name="Int. J. Syst. Evol. Microbiol.">
        <title>The Global Catalogue of Microorganisms (GCM) 10K type strain sequencing project: providing services to taxonomists for standard genome sequencing and annotation.</title>
        <authorList>
            <consortium name="The Broad Institute Genomics Platform"/>
            <consortium name="The Broad Institute Genome Sequencing Center for Infectious Disease"/>
            <person name="Wu L."/>
            <person name="Ma J."/>
        </authorList>
    </citation>
    <scope>NUCLEOTIDE SEQUENCE [LARGE SCALE GENOMIC DNA]</scope>
    <source>
        <strain evidence="5">CCUG 54520</strain>
    </source>
</reference>
<evidence type="ECO:0000256" key="3">
    <source>
        <dbReference type="SAM" id="Phobius"/>
    </source>
</evidence>
<protein>
    <submittedName>
        <fullName evidence="4">Mammalian cell entry protein</fullName>
    </submittedName>
</protein>
<organism evidence="4 5">
    <name type="scientific">Rhodococcus kronopolitis</name>
    <dbReference type="NCBI Taxonomy" id="1460226"/>
    <lineage>
        <taxon>Bacteria</taxon>
        <taxon>Bacillati</taxon>
        <taxon>Actinomycetota</taxon>
        <taxon>Actinomycetes</taxon>
        <taxon>Mycobacteriales</taxon>
        <taxon>Nocardiaceae</taxon>
        <taxon>Rhodococcus</taxon>
    </lineage>
</organism>
<comment type="subcellular location">
    <subcellularLocation>
        <location evidence="1">Membrane</location>
    </subcellularLocation>
</comment>
<dbReference type="RefSeq" id="WP_378418284.1">
    <property type="nucleotide sequence ID" value="NZ_JBHSFO010000009.1"/>
</dbReference>
<keyword evidence="2 3" id="KW-0472">Membrane</keyword>
<evidence type="ECO:0000313" key="5">
    <source>
        <dbReference type="Proteomes" id="UP001595914"/>
    </source>
</evidence>
<keyword evidence="3" id="KW-0812">Transmembrane</keyword>